<dbReference type="AlphaFoldDB" id="A0A4C1SLT2"/>
<protein>
    <submittedName>
        <fullName evidence="1">Uncharacterized protein</fullName>
    </submittedName>
</protein>
<organism evidence="1 2">
    <name type="scientific">Eumeta variegata</name>
    <name type="common">Bagworm moth</name>
    <name type="synonym">Eumeta japonica</name>
    <dbReference type="NCBI Taxonomy" id="151549"/>
    <lineage>
        <taxon>Eukaryota</taxon>
        <taxon>Metazoa</taxon>
        <taxon>Ecdysozoa</taxon>
        <taxon>Arthropoda</taxon>
        <taxon>Hexapoda</taxon>
        <taxon>Insecta</taxon>
        <taxon>Pterygota</taxon>
        <taxon>Neoptera</taxon>
        <taxon>Endopterygota</taxon>
        <taxon>Lepidoptera</taxon>
        <taxon>Glossata</taxon>
        <taxon>Ditrysia</taxon>
        <taxon>Tineoidea</taxon>
        <taxon>Psychidae</taxon>
        <taxon>Oiketicinae</taxon>
        <taxon>Eumeta</taxon>
    </lineage>
</organism>
<proteinExistence type="predicted"/>
<evidence type="ECO:0000313" key="1">
    <source>
        <dbReference type="EMBL" id="GBP02267.1"/>
    </source>
</evidence>
<evidence type="ECO:0000313" key="2">
    <source>
        <dbReference type="Proteomes" id="UP000299102"/>
    </source>
</evidence>
<dbReference type="OrthoDB" id="7382669at2759"/>
<comment type="caution">
    <text evidence="1">The sequence shown here is derived from an EMBL/GenBank/DDBJ whole genome shotgun (WGS) entry which is preliminary data.</text>
</comment>
<reference evidence="1 2" key="1">
    <citation type="journal article" date="2019" name="Commun. Biol.">
        <title>The bagworm genome reveals a unique fibroin gene that provides high tensile strength.</title>
        <authorList>
            <person name="Kono N."/>
            <person name="Nakamura H."/>
            <person name="Ohtoshi R."/>
            <person name="Tomita M."/>
            <person name="Numata K."/>
            <person name="Arakawa K."/>
        </authorList>
    </citation>
    <scope>NUCLEOTIDE SEQUENCE [LARGE SCALE GENOMIC DNA]</scope>
</reference>
<accession>A0A4C1SLT2</accession>
<sequence>MRDRSVREQLEAWQGVQGVGCILVAEIPVLADYTPRYILSNGDLCGGVLDSTAALLILARVLPANYEVTIAGRVDCAWDGLTSSEVGALSWRDREEMIDPWQTRWDE</sequence>
<name>A0A4C1SLT2_EUMVA</name>
<dbReference type="EMBL" id="BGZK01007095">
    <property type="protein sequence ID" value="GBP02267.1"/>
    <property type="molecule type" value="Genomic_DNA"/>
</dbReference>
<gene>
    <name evidence="1" type="ORF">EVAR_61242_1</name>
</gene>
<dbReference type="Proteomes" id="UP000299102">
    <property type="component" value="Unassembled WGS sequence"/>
</dbReference>
<keyword evidence="2" id="KW-1185">Reference proteome</keyword>